<protein>
    <submittedName>
        <fullName evidence="1">Uncharacterized protein</fullName>
    </submittedName>
</protein>
<sequence length="36" mass="4207">MSCTPLLDCLFINSSAKTPFHFWIVRRKVKLVAWTP</sequence>
<evidence type="ECO:0000313" key="2">
    <source>
        <dbReference type="Proteomes" id="UP000075920"/>
    </source>
</evidence>
<keyword evidence="2" id="KW-1185">Reference proteome</keyword>
<name>A0A182WMR5_9DIPT</name>
<evidence type="ECO:0000313" key="1">
    <source>
        <dbReference type="EnsemblMetazoa" id="AMIN014028-PB"/>
    </source>
</evidence>
<reference evidence="2" key="1">
    <citation type="submission" date="2013-03" db="EMBL/GenBank/DDBJ databases">
        <title>The Genome Sequence of Anopheles minimus MINIMUS1.</title>
        <authorList>
            <consortium name="The Broad Institute Genomics Platform"/>
            <person name="Neafsey D.E."/>
            <person name="Walton C."/>
            <person name="Walker B."/>
            <person name="Young S.K."/>
            <person name="Zeng Q."/>
            <person name="Gargeya S."/>
            <person name="Fitzgerald M."/>
            <person name="Haas B."/>
            <person name="Abouelleil A."/>
            <person name="Allen A.W."/>
            <person name="Alvarado L."/>
            <person name="Arachchi H.M."/>
            <person name="Berlin A.M."/>
            <person name="Chapman S.B."/>
            <person name="Gainer-Dewar J."/>
            <person name="Goldberg J."/>
            <person name="Griggs A."/>
            <person name="Gujja S."/>
            <person name="Hansen M."/>
            <person name="Howarth C."/>
            <person name="Imamovic A."/>
            <person name="Ireland A."/>
            <person name="Larimer J."/>
            <person name="McCowan C."/>
            <person name="Murphy C."/>
            <person name="Pearson M."/>
            <person name="Poon T.W."/>
            <person name="Priest M."/>
            <person name="Roberts A."/>
            <person name="Saif S."/>
            <person name="Shea T."/>
            <person name="Sisk P."/>
            <person name="Sykes S."/>
            <person name="Wortman J."/>
            <person name="Nusbaum C."/>
            <person name="Birren B."/>
        </authorList>
    </citation>
    <scope>NUCLEOTIDE SEQUENCE [LARGE SCALE GENOMIC DNA]</scope>
    <source>
        <strain evidence="2">MINIMUS1</strain>
    </source>
</reference>
<reference evidence="1" key="2">
    <citation type="submission" date="2020-05" db="UniProtKB">
        <authorList>
            <consortium name="EnsemblMetazoa"/>
        </authorList>
    </citation>
    <scope>IDENTIFICATION</scope>
    <source>
        <strain evidence="1">MINIMUS1</strain>
    </source>
</reference>
<dbReference type="EnsemblMetazoa" id="AMIN014028-RB">
    <property type="protein sequence ID" value="AMIN014028-PB"/>
    <property type="gene ID" value="AMIN014028"/>
</dbReference>
<proteinExistence type="predicted"/>
<dbReference type="Proteomes" id="UP000075920">
    <property type="component" value="Unassembled WGS sequence"/>
</dbReference>
<dbReference type="VEuPathDB" id="VectorBase:AMIN014028"/>
<dbReference type="AlphaFoldDB" id="A0A182WMR5"/>
<organism evidence="1 2">
    <name type="scientific">Anopheles minimus</name>
    <dbReference type="NCBI Taxonomy" id="112268"/>
    <lineage>
        <taxon>Eukaryota</taxon>
        <taxon>Metazoa</taxon>
        <taxon>Ecdysozoa</taxon>
        <taxon>Arthropoda</taxon>
        <taxon>Hexapoda</taxon>
        <taxon>Insecta</taxon>
        <taxon>Pterygota</taxon>
        <taxon>Neoptera</taxon>
        <taxon>Endopterygota</taxon>
        <taxon>Diptera</taxon>
        <taxon>Nematocera</taxon>
        <taxon>Culicoidea</taxon>
        <taxon>Culicidae</taxon>
        <taxon>Anophelinae</taxon>
        <taxon>Anopheles</taxon>
    </lineage>
</organism>
<accession>A0A182WMR5</accession>